<organism evidence="7 8">
    <name type="scientific">Ralstonia solanacearum</name>
    <name type="common">Pseudomonas solanacearum</name>
    <dbReference type="NCBI Taxonomy" id="305"/>
    <lineage>
        <taxon>Bacteria</taxon>
        <taxon>Pseudomonadati</taxon>
        <taxon>Pseudomonadota</taxon>
        <taxon>Betaproteobacteria</taxon>
        <taxon>Burkholderiales</taxon>
        <taxon>Burkholderiaceae</taxon>
        <taxon>Ralstonia</taxon>
        <taxon>Ralstonia solanacearum species complex</taxon>
    </lineage>
</organism>
<dbReference type="CDD" id="cd00609">
    <property type="entry name" value="AAT_like"/>
    <property type="match status" value="1"/>
</dbReference>
<evidence type="ECO:0000256" key="2">
    <source>
        <dbReference type="ARBA" id="ARBA00012224"/>
    </source>
</evidence>
<sequence>MEWRCYPQSHQHSVTVWCDPFSREEERIVKGYSAALRKAAPTGEGASVFDEVIDRRHSNSMKWSIAEKLLSADEAAAQPLPMWVADTDFKSPRPVIDALHEAVEHGVFGYPGGAPDSYVDAVVDWQAKRFGWEVPKAWVIQTSGIITTLKTAVQAFSAPGDTVLIQPPVYAHFHNDVLMNGRHLACAPLERTETGYRFNAATFEAAIRGNTKLFILSNPHNPTGNVWSEDELRTMGEICLRHGVLVISDEIHQDLIIHPAKKHIPFASLSEPFAQNSITCTAPSKTFNLPGLQSANVFVPNRRLREALLRQYDRNMFPLVNTLGMVAAEAAYTHGEPWLEDMLAYLRENHSHFASAVNGATSKVKVLPANSLYLAWMDCRGLGMDADALNTFMLTKARLWLDKGQKFGIEGHGYMRVNLGCPRSTVDEAARRLIAAVAGL</sequence>
<dbReference type="InterPro" id="IPR015422">
    <property type="entry name" value="PyrdxlP-dep_Trfase_small"/>
</dbReference>
<reference evidence="7" key="1">
    <citation type="submission" date="2021-09" db="EMBL/GenBank/DDBJ databases">
        <title>Genomic analysis of Ralstonia spp.</title>
        <authorList>
            <person name="Aburjaile F."/>
            <person name="Ariute J.C."/>
            <person name="Pais A.K.L."/>
            <person name="Albuquerque G.M.R."/>
            <person name="Silva A.M.F."/>
            <person name="Brenig B."/>
            <person name="Azevedo V."/>
            <person name="Matiuzzi M."/>
            <person name="Ramos R."/>
            <person name="Goes-Neto A."/>
            <person name="Soares S."/>
            <person name="Iseppon A.M.B."/>
            <person name="Souza E."/>
            <person name="Gama M."/>
        </authorList>
    </citation>
    <scope>NUCLEOTIDE SEQUENCE</scope>
    <source>
        <strain evidence="7">B4</strain>
    </source>
</reference>
<comment type="cofactor">
    <cofactor evidence="1">
        <name>pyridoxal 5'-phosphate</name>
        <dbReference type="ChEBI" id="CHEBI:597326"/>
    </cofactor>
</comment>
<dbReference type="RefSeq" id="WP_184852449.1">
    <property type="nucleotide sequence ID" value="NZ_JABZEH010000002.1"/>
</dbReference>
<dbReference type="InterPro" id="IPR015421">
    <property type="entry name" value="PyrdxlP-dep_Trfase_major"/>
</dbReference>
<dbReference type="AlphaFoldDB" id="A0AAE3T422"/>
<name>A0AAE3T422_RALSL</name>
<dbReference type="GO" id="GO:0030170">
    <property type="term" value="F:pyridoxal phosphate binding"/>
    <property type="evidence" value="ECO:0007669"/>
    <property type="project" value="InterPro"/>
</dbReference>
<keyword evidence="4" id="KW-0456">Lyase</keyword>
<dbReference type="InterPro" id="IPR004839">
    <property type="entry name" value="Aminotransferase_I/II_large"/>
</dbReference>
<proteinExistence type="inferred from homology"/>
<dbReference type="NCBIfam" id="TIGR04350">
    <property type="entry name" value="C_S_lyase_PatB"/>
    <property type="match status" value="1"/>
</dbReference>
<evidence type="ECO:0000313" key="8">
    <source>
        <dbReference type="Proteomes" id="UP001143674"/>
    </source>
</evidence>
<evidence type="ECO:0000313" key="7">
    <source>
        <dbReference type="EMBL" id="MDB0520799.1"/>
    </source>
</evidence>
<dbReference type="InterPro" id="IPR015424">
    <property type="entry name" value="PyrdxlP-dep_Trfase"/>
</dbReference>
<accession>A0AAE3T422</accession>
<dbReference type="Proteomes" id="UP001143674">
    <property type="component" value="Unassembled WGS sequence"/>
</dbReference>
<dbReference type="PANTHER" id="PTHR43525:SF1">
    <property type="entry name" value="PROTEIN MALY"/>
    <property type="match status" value="1"/>
</dbReference>
<dbReference type="Gene3D" id="3.90.1150.10">
    <property type="entry name" value="Aspartate Aminotransferase, domain 1"/>
    <property type="match status" value="1"/>
</dbReference>
<dbReference type="EMBL" id="JAIVEX010000002">
    <property type="protein sequence ID" value="MDB0520799.1"/>
    <property type="molecule type" value="Genomic_DNA"/>
</dbReference>
<evidence type="ECO:0000256" key="5">
    <source>
        <dbReference type="ARBA" id="ARBA00037974"/>
    </source>
</evidence>
<keyword evidence="7" id="KW-0808">Transferase</keyword>
<keyword evidence="3" id="KW-0663">Pyridoxal phosphate</keyword>
<dbReference type="Pfam" id="PF00155">
    <property type="entry name" value="Aminotran_1_2"/>
    <property type="match status" value="1"/>
</dbReference>
<dbReference type="InterPro" id="IPR027619">
    <property type="entry name" value="C-S_lyase_PatB-like"/>
</dbReference>
<gene>
    <name evidence="7" type="ORF">LBW55_04115</name>
</gene>
<evidence type="ECO:0000256" key="3">
    <source>
        <dbReference type="ARBA" id="ARBA00022898"/>
    </source>
</evidence>
<keyword evidence="7" id="KW-0032">Aminotransferase</keyword>
<feature type="domain" description="Aminotransferase class I/classII large" evidence="6">
    <location>
        <begin position="134"/>
        <end position="433"/>
    </location>
</feature>
<evidence type="ECO:0000259" key="6">
    <source>
        <dbReference type="Pfam" id="PF00155"/>
    </source>
</evidence>
<dbReference type="GO" id="GO:0008483">
    <property type="term" value="F:transaminase activity"/>
    <property type="evidence" value="ECO:0007669"/>
    <property type="project" value="UniProtKB-KW"/>
</dbReference>
<dbReference type="SUPFAM" id="SSF53383">
    <property type="entry name" value="PLP-dependent transferases"/>
    <property type="match status" value="1"/>
</dbReference>
<comment type="similarity">
    <text evidence="5">Belongs to the class-II pyridoxal-phosphate-dependent aminotransferase family. MalY/PatB cystathionine beta-lyase subfamily.</text>
</comment>
<evidence type="ECO:0000256" key="4">
    <source>
        <dbReference type="ARBA" id="ARBA00023239"/>
    </source>
</evidence>
<dbReference type="PANTHER" id="PTHR43525">
    <property type="entry name" value="PROTEIN MALY"/>
    <property type="match status" value="1"/>
</dbReference>
<protein>
    <recommendedName>
        <fullName evidence="2">cysteine-S-conjugate beta-lyase</fullName>
        <ecNumber evidence="2">4.4.1.13</ecNumber>
    </recommendedName>
</protein>
<dbReference type="GO" id="GO:0047804">
    <property type="term" value="F:cysteine-S-conjugate beta-lyase activity"/>
    <property type="evidence" value="ECO:0007669"/>
    <property type="project" value="UniProtKB-EC"/>
</dbReference>
<comment type="caution">
    <text evidence="7">The sequence shown here is derived from an EMBL/GenBank/DDBJ whole genome shotgun (WGS) entry which is preliminary data.</text>
</comment>
<dbReference type="InterPro" id="IPR051798">
    <property type="entry name" value="Class-II_PLP-Dep_Aminotrans"/>
</dbReference>
<dbReference type="EC" id="4.4.1.13" evidence="2"/>
<dbReference type="Gene3D" id="3.40.640.10">
    <property type="entry name" value="Type I PLP-dependent aspartate aminotransferase-like (Major domain)"/>
    <property type="match status" value="1"/>
</dbReference>
<evidence type="ECO:0000256" key="1">
    <source>
        <dbReference type="ARBA" id="ARBA00001933"/>
    </source>
</evidence>